<evidence type="ECO:0000313" key="2">
    <source>
        <dbReference type="EMBL" id="KAK0704825.1"/>
    </source>
</evidence>
<dbReference type="PANTHER" id="PTHR28072">
    <property type="entry name" value="CRUCIFORM CUTTING ENDONUCLEASE 1, MITOCHONDRIAL-RELATED"/>
    <property type="match status" value="1"/>
</dbReference>
<dbReference type="GO" id="GO:0004520">
    <property type="term" value="F:DNA endonuclease activity"/>
    <property type="evidence" value="ECO:0007669"/>
    <property type="project" value="TreeGrafter"/>
</dbReference>
<dbReference type="SUPFAM" id="SSF53098">
    <property type="entry name" value="Ribonuclease H-like"/>
    <property type="match status" value="1"/>
</dbReference>
<dbReference type="InterPro" id="IPR039197">
    <property type="entry name" value="Mrs1/Cce1"/>
</dbReference>
<dbReference type="GO" id="GO:0070336">
    <property type="term" value="F:flap-structured DNA binding"/>
    <property type="evidence" value="ECO:0007669"/>
    <property type="project" value="TreeGrafter"/>
</dbReference>
<accession>A0AA40DIW4</accession>
<evidence type="ECO:0000313" key="3">
    <source>
        <dbReference type="Proteomes" id="UP001172102"/>
    </source>
</evidence>
<name>A0AA40DIW4_9PEZI</name>
<feature type="domain" description="Mitochondrial resolvase Ydc2 catalytic" evidence="1">
    <location>
        <begin position="52"/>
        <end position="320"/>
    </location>
</feature>
<dbReference type="Proteomes" id="UP001172102">
    <property type="component" value="Unassembled WGS sequence"/>
</dbReference>
<protein>
    <submittedName>
        <fullName evidence="2">Mitochondrial resolvase Ydc2</fullName>
    </submittedName>
</protein>
<organism evidence="2 3">
    <name type="scientific">Lasiosphaeris hirsuta</name>
    <dbReference type="NCBI Taxonomy" id="260670"/>
    <lineage>
        <taxon>Eukaryota</taxon>
        <taxon>Fungi</taxon>
        <taxon>Dikarya</taxon>
        <taxon>Ascomycota</taxon>
        <taxon>Pezizomycotina</taxon>
        <taxon>Sordariomycetes</taxon>
        <taxon>Sordariomycetidae</taxon>
        <taxon>Sordariales</taxon>
        <taxon>Lasiosphaeriaceae</taxon>
        <taxon>Lasiosphaeris</taxon>
    </lineage>
</organism>
<evidence type="ECO:0000259" key="1">
    <source>
        <dbReference type="Pfam" id="PF09159"/>
    </source>
</evidence>
<comment type="caution">
    <text evidence="2">The sequence shown here is derived from an EMBL/GenBank/DDBJ whole genome shotgun (WGS) entry which is preliminary data.</text>
</comment>
<dbReference type="Pfam" id="PF09159">
    <property type="entry name" value="Ydc2-catalyt"/>
    <property type="match status" value="1"/>
</dbReference>
<dbReference type="EMBL" id="JAUKUA010000007">
    <property type="protein sequence ID" value="KAK0704825.1"/>
    <property type="molecule type" value="Genomic_DNA"/>
</dbReference>
<keyword evidence="3" id="KW-1185">Reference proteome</keyword>
<dbReference type="GO" id="GO:0000403">
    <property type="term" value="F:Y-form DNA binding"/>
    <property type="evidence" value="ECO:0007669"/>
    <property type="project" value="TreeGrafter"/>
</dbReference>
<dbReference type="GO" id="GO:0000402">
    <property type="term" value="F:crossed form four-way junction DNA binding"/>
    <property type="evidence" value="ECO:0007669"/>
    <property type="project" value="TreeGrafter"/>
</dbReference>
<sequence length="335" mass="36022">MPAPVGAKLPAKVLQAIAFQCGLAQAGTRPVLAERIQTAAREFQPLTPDARILSIDMGLRNFAFSLLSPPKPPPLTQHPSTNKPTPLAHLHAWKRIDLLRLSAAADSQASDDFTPSTMAARAVALVQSRFLPLAPTHVLIERQRFRSGGASGVLEWTLRVNTLEAMLYAAFTTLRAVGAWDGQLVAVPPSRATRFMVGEGEVGVGGVLLGLEAEGEGVGAKMKQADSKKLKIDLLGRCLEGGRVIELEGAQVKKAVDDFLEGRAKTATGRSRVKPTETSVKKKKGETVVKSEAGAILTKLDDLSDSLLQGVAWLEWQRNIGRLHETVPWVLGDPE</sequence>
<dbReference type="InterPro" id="IPR012337">
    <property type="entry name" value="RNaseH-like_sf"/>
</dbReference>
<dbReference type="Gene3D" id="3.30.420.10">
    <property type="entry name" value="Ribonuclease H-like superfamily/Ribonuclease H"/>
    <property type="match status" value="1"/>
</dbReference>
<dbReference type="GO" id="GO:0005739">
    <property type="term" value="C:mitochondrion"/>
    <property type="evidence" value="ECO:0007669"/>
    <property type="project" value="TreeGrafter"/>
</dbReference>
<dbReference type="CDD" id="cd16963">
    <property type="entry name" value="CCE1"/>
    <property type="match status" value="1"/>
</dbReference>
<dbReference type="InterPro" id="IPR036397">
    <property type="entry name" value="RNaseH_sf"/>
</dbReference>
<reference evidence="2" key="1">
    <citation type="submission" date="2023-06" db="EMBL/GenBank/DDBJ databases">
        <title>Genome-scale phylogeny and comparative genomics of the fungal order Sordariales.</title>
        <authorList>
            <consortium name="Lawrence Berkeley National Laboratory"/>
            <person name="Hensen N."/>
            <person name="Bonometti L."/>
            <person name="Westerberg I."/>
            <person name="Brannstrom I.O."/>
            <person name="Guillou S."/>
            <person name="Cros-Aarteil S."/>
            <person name="Calhoun S."/>
            <person name="Haridas S."/>
            <person name="Kuo A."/>
            <person name="Mondo S."/>
            <person name="Pangilinan J."/>
            <person name="Riley R."/>
            <person name="Labutti K."/>
            <person name="Andreopoulos B."/>
            <person name="Lipzen A."/>
            <person name="Chen C."/>
            <person name="Yanf M."/>
            <person name="Daum C."/>
            <person name="Ng V."/>
            <person name="Clum A."/>
            <person name="Steindorff A."/>
            <person name="Ohm R."/>
            <person name="Martin F."/>
            <person name="Silar P."/>
            <person name="Natvig D."/>
            <person name="Lalanne C."/>
            <person name="Gautier V."/>
            <person name="Ament-Velasquez S.L."/>
            <person name="Kruys A."/>
            <person name="Hutchinson M.I."/>
            <person name="Powell A.J."/>
            <person name="Barry K."/>
            <person name="Miller A.N."/>
            <person name="Grigoriev I.V."/>
            <person name="Debuchy R."/>
            <person name="Gladieux P."/>
            <person name="Thoren M.H."/>
            <person name="Johannesson H."/>
        </authorList>
    </citation>
    <scope>NUCLEOTIDE SEQUENCE</scope>
    <source>
        <strain evidence="2">SMH4607-1</strain>
    </source>
</reference>
<dbReference type="PANTHER" id="PTHR28072:SF1">
    <property type="entry name" value="CRUCIFORM CUTTING ENDONUCLEASE 1, MITOCHONDRIAL-RELATED"/>
    <property type="match status" value="1"/>
</dbReference>
<dbReference type="InterPro" id="IPR015242">
    <property type="entry name" value="Ydc2_cat"/>
</dbReference>
<dbReference type="AlphaFoldDB" id="A0AA40DIW4"/>
<proteinExistence type="predicted"/>
<gene>
    <name evidence="2" type="ORF">B0H67DRAFT_557556</name>
</gene>